<dbReference type="AlphaFoldDB" id="A0A152A3C5"/>
<sequence>MGSVSGNKPLVEVDKEILDLMNLEKKRQFEGLELIASENFTSRAVMEAIGSHFTNKYAEGYPGERYYGGSEVVDVLEKLCQKRALEAFQLDNTKWGCNVQPYSGSPANMAVYTGLLKPHDRLMGLDLPSGGHLTHGYQTATKKISASSIFFESMPYQIGADGIINYDRLEENAMLFKPKLIIAGGSAYPREWDYKRMRQIADKVGALLMCDMAHYAGLVSAKLLDSPFEYCDVVTTTTHKTLRGPRSGLIFFRKGVKSVDANGKQEMYDYEQRINFAVFPSLQGGPHENVIAGVAVALKEANTPEYVEYAKQVKLNAAAVGKALMDKGYKLVTNGTDNHLILWDLRPQDITGSKFEKACDHAGITVNKNAVVGDTSALSPGGVRIGAPALTSRGLKEQDFIKIAEFLERILKICLEIQGRVGKKLKEFVDELSKSQELKDLKVEVEHFSKQFPLPGTI</sequence>
<dbReference type="GO" id="GO:0032259">
    <property type="term" value="P:methylation"/>
    <property type="evidence" value="ECO:0007669"/>
    <property type="project" value="UniProtKB-KW"/>
</dbReference>
<dbReference type="GO" id="GO:0004372">
    <property type="term" value="F:glycine hydroxymethyltransferase activity"/>
    <property type="evidence" value="ECO:0007669"/>
    <property type="project" value="UniProtKB-EC"/>
</dbReference>
<keyword evidence="11" id="KW-1185">Reference proteome</keyword>
<comment type="pathway">
    <text evidence="2 8">One-carbon metabolism; tetrahydrofolate interconversion.</text>
</comment>
<comment type="cofactor">
    <cofactor evidence="1 7 8">
        <name>pyridoxal 5'-phosphate</name>
        <dbReference type="ChEBI" id="CHEBI:597326"/>
    </cofactor>
</comment>
<dbReference type="InterPro" id="IPR015421">
    <property type="entry name" value="PyrdxlP-dep_Trfase_major"/>
</dbReference>
<dbReference type="GO" id="GO:0008168">
    <property type="term" value="F:methyltransferase activity"/>
    <property type="evidence" value="ECO:0007669"/>
    <property type="project" value="UniProtKB-KW"/>
</dbReference>
<evidence type="ECO:0000256" key="1">
    <source>
        <dbReference type="ARBA" id="ARBA00001933"/>
    </source>
</evidence>
<comment type="similarity">
    <text evidence="3 8">Belongs to the SHMT family.</text>
</comment>
<protein>
    <recommendedName>
        <fullName evidence="8">Serine hydroxymethyltransferase</fullName>
        <ecNumber evidence="8">2.1.2.1</ecNumber>
    </recommendedName>
</protein>
<dbReference type="InParanoid" id="A0A152A3C5"/>
<evidence type="ECO:0000256" key="2">
    <source>
        <dbReference type="ARBA" id="ARBA00004777"/>
    </source>
</evidence>
<dbReference type="HAMAP" id="MF_00051">
    <property type="entry name" value="SHMT"/>
    <property type="match status" value="1"/>
</dbReference>
<evidence type="ECO:0000313" key="10">
    <source>
        <dbReference type="EMBL" id="KYR00551.1"/>
    </source>
</evidence>
<dbReference type="Gene3D" id="3.40.640.10">
    <property type="entry name" value="Type I PLP-dependent aspartate aminotransferase-like (Major domain)"/>
    <property type="match status" value="1"/>
</dbReference>
<evidence type="ECO:0000256" key="7">
    <source>
        <dbReference type="PIRSR" id="PIRSR000412-50"/>
    </source>
</evidence>
<dbReference type="PROSITE" id="PS00096">
    <property type="entry name" value="SHMT"/>
    <property type="match status" value="1"/>
</dbReference>
<dbReference type="GO" id="GO:0005739">
    <property type="term" value="C:mitochondrion"/>
    <property type="evidence" value="ECO:0007669"/>
    <property type="project" value="TreeGrafter"/>
</dbReference>
<dbReference type="InterPro" id="IPR015424">
    <property type="entry name" value="PyrdxlP-dep_Trfase"/>
</dbReference>
<dbReference type="UniPathway" id="UPA00193"/>
<evidence type="ECO:0000256" key="3">
    <source>
        <dbReference type="ARBA" id="ARBA00006376"/>
    </source>
</evidence>
<proteinExistence type="inferred from homology"/>
<dbReference type="InterPro" id="IPR001085">
    <property type="entry name" value="Ser_HO-MeTrfase"/>
</dbReference>
<evidence type="ECO:0000313" key="11">
    <source>
        <dbReference type="Proteomes" id="UP000076078"/>
    </source>
</evidence>
<accession>A0A152A3C5</accession>
<dbReference type="CDD" id="cd00378">
    <property type="entry name" value="SHMT"/>
    <property type="match status" value="1"/>
</dbReference>
<dbReference type="PANTHER" id="PTHR11680:SF35">
    <property type="entry name" value="SERINE HYDROXYMETHYLTRANSFERASE 1"/>
    <property type="match status" value="1"/>
</dbReference>
<dbReference type="FunFam" id="3.40.640.10:FF:000097">
    <property type="entry name" value="Serine hydroxymethyltransferase"/>
    <property type="match status" value="1"/>
</dbReference>
<dbReference type="Gene3D" id="3.90.1150.10">
    <property type="entry name" value="Aspartate Aminotransferase, domain 1"/>
    <property type="match status" value="1"/>
</dbReference>
<evidence type="ECO:0000256" key="4">
    <source>
        <dbReference type="ARBA" id="ARBA00022563"/>
    </source>
</evidence>
<dbReference type="FunCoup" id="A0A152A3C5">
    <property type="interactions" value="650"/>
</dbReference>
<keyword evidence="10" id="KW-0489">Methyltransferase</keyword>
<dbReference type="STRING" id="361077.A0A152A3C5"/>
<keyword evidence="4 8" id="KW-0554">One-carbon metabolism</keyword>
<dbReference type="GO" id="GO:0030170">
    <property type="term" value="F:pyridoxal phosphate binding"/>
    <property type="evidence" value="ECO:0007669"/>
    <property type="project" value="InterPro"/>
</dbReference>
<keyword evidence="6 7" id="KW-0663">Pyridoxal phosphate</keyword>
<comment type="caution">
    <text evidence="10">The sequence shown here is derived from an EMBL/GenBank/DDBJ whole genome shotgun (WGS) entry which is preliminary data.</text>
</comment>
<evidence type="ECO:0000256" key="8">
    <source>
        <dbReference type="RuleBase" id="RU000585"/>
    </source>
</evidence>
<evidence type="ECO:0000259" key="9">
    <source>
        <dbReference type="Pfam" id="PF00464"/>
    </source>
</evidence>
<name>A0A152A3C5_TIELA</name>
<dbReference type="InterPro" id="IPR049943">
    <property type="entry name" value="Ser_HO-MeTrfase-like"/>
</dbReference>
<dbReference type="InterPro" id="IPR015422">
    <property type="entry name" value="PyrdxlP-dep_Trfase_small"/>
</dbReference>
<comment type="function">
    <text evidence="8">Interconversion of serine and glycine.</text>
</comment>
<evidence type="ECO:0000256" key="5">
    <source>
        <dbReference type="ARBA" id="ARBA00022679"/>
    </source>
</evidence>
<dbReference type="PIRSF" id="PIRSF000412">
    <property type="entry name" value="SHMT"/>
    <property type="match status" value="1"/>
</dbReference>
<dbReference type="Proteomes" id="UP000076078">
    <property type="component" value="Unassembled WGS sequence"/>
</dbReference>
<dbReference type="GO" id="GO:0035999">
    <property type="term" value="P:tetrahydrofolate interconversion"/>
    <property type="evidence" value="ECO:0007669"/>
    <property type="project" value="UniProtKB-UniPathway"/>
</dbReference>
<dbReference type="NCBIfam" id="NF000586">
    <property type="entry name" value="PRK00011.1"/>
    <property type="match status" value="1"/>
</dbReference>
<dbReference type="EMBL" id="LODT01000013">
    <property type="protein sequence ID" value="KYR00551.1"/>
    <property type="molecule type" value="Genomic_DNA"/>
</dbReference>
<dbReference type="InterPro" id="IPR019798">
    <property type="entry name" value="Ser_HO-MeTrfase_PLP_BS"/>
</dbReference>
<evidence type="ECO:0000256" key="6">
    <source>
        <dbReference type="ARBA" id="ARBA00022898"/>
    </source>
</evidence>
<keyword evidence="5 8" id="KW-0808">Transferase</keyword>
<feature type="modified residue" description="N6-(pyridoxal phosphate)lysine" evidence="7">
    <location>
        <position position="240"/>
    </location>
</feature>
<feature type="domain" description="Serine hydroxymethyltransferase-like" evidence="9">
    <location>
        <begin position="11"/>
        <end position="406"/>
    </location>
</feature>
<dbReference type="InterPro" id="IPR039429">
    <property type="entry name" value="SHMT-like_dom"/>
</dbReference>
<comment type="catalytic activity">
    <reaction evidence="8">
        <text>(6R)-5,10-methylene-5,6,7,8-tetrahydrofolate + glycine + H2O = (6S)-5,6,7,8-tetrahydrofolate + L-serine</text>
        <dbReference type="Rhea" id="RHEA:15481"/>
        <dbReference type="ChEBI" id="CHEBI:15377"/>
        <dbReference type="ChEBI" id="CHEBI:15636"/>
        <dbReference type="ChEBI" id="CHEBI:33384"/>
        <dbReference type="ChEBI" id="CHEBI:57305"/>
        <dbReference type="ChEBI" id="CHEBI:57453"/>
        <dbReference type="EC" id="2.1.2.1"/>
    </reaction>
</comment>
<organism evidence="10 11">
    <name type="scientific">Tieghemostelium lacteum</name>
    <name type="common">Slime mold</name>
    <name type="synonym">Dictyostelium lacteum</name>
    <dbReference type="NCBI Taxonomy" id="361077"/>
    <lineage>
        <taxon>Eukaryota</taxon>
        <taxon>Amoebozoa</taxon>
        <taxon>Evosea</taxon>
        <taxon>Eumycetozoa</taxon>
        <taxon>Dictyostelia</taxon>
        <taxon>Dictyosteliales</taxon>
        <taxon>Raperosteliaceae</taxon>
        <taxon>Tieghemostelium</taxon>
    </lineage>
</organism>
<reference evidence="10 11" key="1">
    <citation type="submission" date="2015-12" db="EMBL/GenBank/DDBJ databases">
        <title>Dictyostelia acquired genes for synthesis and detection of signals that induce cell-type specialization by lateral gene transfer from prokaryotes.</title>
        <authorList>
            <person name="Gloeckner G."/>
            <person name="Schaap P."/>
        </authorList>
    </citation>
    <scope>NUCLEOTIDE SEQUENCE [LARGE SCALE GENOMIC DNA]</scope>
    <source>
        <strain evidence="10 11">TK</strain>
    </source>
</reference>
<gene>
    <name evidence="10" type="ORF">DLAC_02566</name>
</gene>
<dbReference type="EC" id="2.1.2.1" evidence="8"/>
<dbReference type="SUPFAM" id="SSF53383">
    <property type="entry name" value="PLP-dependent transferases"/>
    <property type="match status" value="1"/>
</dbReference>
<dbReference type="OMA" id="ANASVMH"/>
<dbReference type="GO" id="GO:0019264">
    <property type="term" value="P:glycine biosynthetic process from serine"/>
    <property type="evidence" value="ECO:0007669"/>
    <property type="project" value="InterPro"/>
</dbReference>
<dbReference type="OrthoDB" id="10265628at2759"/>
<dbReference type="Pfam" id="PF00464">
    <property type="entry name" value="SHMT"/>
    <property type="match status" value="1"/>
</dbReference>
<dbReference type="PANTHER" id="PTHR11680">
    <property type="entry name" value="SERINE HYDROXYMETHYLTRANSFERASE"/>
    <property type="match status" value="1"/>
</dbReference>